<accession>A0A0D0CLU6</accession>
<feature type="transmembrane region" description="Helical" evidence="1">
    <location>
        <begin position="12"/>
        <end position="33"/>
    </location>
</feature>
<reference evidence="2 3" key="1">
    <citation type="submission" date="2014-04" db="EMBL/GenBank/DDBJ databases">
        <title>Evolutionary Origins and Diversification of the Mycorrhizal Mutualists.</title>
        <authorList>
            <consortium name="DOE Joint Genome Institute"/>
            <consortium name="Mycorrhizal Genomics Consortium"/>
            <person name="Kohler A."/>
            <person name="Kuo A."/>
            <person name="Nagy L.G."/>
            <person name="Floudas D."/>
            <person name="Copeland A."/>
            <person name="Barry K.W."/>
            <person name="Cichocki N."/>
            <person name="Veneault-Fourrey C."/>
            <person name="LaButti K."/>
            <person name="Lindquist E.A."/>
            <person name="Lipzen A."/>
            <person name="Lundell T."/>
            <person name="Morin E."/>
            <person name="Murat C."/>
            <person name="Riley R."/>
            <person name="Ohm R."/>
            <person name="Sun H."/>
            <person name="Tunlid A."/>
            <person name="Henrissat B."/>
            <person name="Grigoriev I.V."/>
            <person name="Hibbett D.S."/>
            <person name="Martin F."/>
        </authorList>
    </citation>
    <scope>NUCLEOTIDE SEQUENCE [LARGE SCALE GENOMIC DNA]</scope>
    <source>
        <strain evidence="2 3">FD-317 M1</strain>
    </source>
</reference>
<keyword evidence="1" id="KW-1133">Transmembrane helix</keyword>
<evidence type="ECO:0000313" key="3">
    <source>
        <dbReference type="Proteomes" id="UP000053593"/>
    </source>
</evidence>
<keyword evidence="3" id="KW-1185">Reference proteome</keyword>
<name>A0A0D0CLU6_9AGAR</name>
<dbReference type="AlphaFoldDB" id="A0A0D0CLU6"/>
<evidence type="ECO:0000256" key="1">
    <source>
        <dbReference type="SAM" id="Phobius"/>
    </source>
</evidence>
<keyword evidence="1" id="KW-0812">Transmembrane</keyword>
<gene>
    <name evidence="2" type="ORF">GYMLUDRAFT_245211</name>
</gene>
<organism evidence="2 3">
    <name type="scientific">Collybiopsis luxurians FD-317 M1</name>
    <dbReference type="NCBI Taxonomy" id="944289"/>
    <lineage>
        <taxon>Eukaryota</taxon>
        <taxon>Fungi</taxon>
        <taxon>Dikarya</taxon>
        <taxon>Basidiomycota</taxon>
        <taxon>Agaricomycotina</taxon>
        <taxon>Agaricomycetes</taxon>
        <taxon>Agaricomycetidae</taxon>
        <taxon>Agaricales</taxon>
        <taxon>Marasmiineae</taxon>
        <taxon>Omphalotaceae</taxon>
        <taxon>Collybiopsis</taxon>
        <taxon>Collybiopsis luxurians</taxon>
    </lineage>
</organism>
<sequence length="147" mass="16598">MAEHLMDDDFRALRAFGQLNCQLFVTLLLLLYWKVDVTLLRHVADDNPFPSIHSAHPAHYVEVLDVQTIASYRPGKRIVSLCYEAWILPLGTVLGDWAGDLMMDDLTIRCPVSLKKGQDRTSAFITPINVSYTEATALRLPEDHESS</sequence>
<dbReference type="HOGENOM" id="CLU_1768289_0_0_1"/>
<dbReference type="EMBL" id="KN834779">
    <property type="protein sequence ID" value="KIK59532.1"/>
    <property type="molecule type" value="Genomic_DNA"/>
</dbReference>
<protein>
    <submittedName>
        <fullName evidence="2">Uncharacterized protein</fullName>
    </submittedName>
</protein>
<evidence type="ECO:0000313" key="2">
    <source>
        <dbReference type="EMBL" id="KIK59532.1"/>
    </source>
</evidence>
<keyword evidence="1" id="KW-0472">Membrane</keyword>
<proteinExistence type="predicted"/>
<dbReference type="Proteomes" id="UP000053593">
    <property type="component" value="Unassembled WGS sequence"/>
</dbReference>